<dbReference type="RefSeq" id="WP_267151228.1">
    <property type="nucleotide sequence ID" value="NZ_JAPMLT010000003.1"/>
</dbReference>
<feature type="region of interest" description="Disordered" evidence="1">
    <location>
        <begin position="180"/>
        <end position="203"/>
    </location>
</feature>
<evidence type="ECO:0000256" key="1">
    <source>
        <dbReference type="SAM" id="MobiDB-lite"/>
    </source>
</evidence>
<dbReference type="Proteomes" id="UP001208017">
    <property type="component" value="Unassembled WGS sequence"/>
</dbReference>
<dbReference type="EMBL" id="JAPMLT010000003">
    <property type="protein sequence ID" value="MCX7569980.1"/>
    <property type="molecule type" value="Genomic_DNA"/>
</dbReference>
<keyword evidence="3" id="KW-1185">Reference proteome</keyword>
<evidence type="ECO:0000313" key="2">
    <source>
        <dbReference type="EMBL" id="MCX7569980.1"/>
    </source>
</evidence>
<proteinExistence type="predicted"/>
<sequence>MGLQKRMFMLSGIALGAFLFVLPGCTEEQPAQIAGSNIQRDVEVDFDKKMAILDQVEPKQSSLGIITNILSAEWPTLFMAADEQELFERYALITWHPTERSKDRIKKNLDQHPEYAIYTEMYRNGTLPAKKVSVKEISTNLIDESSKIYDVSATYIVELQNDTRKEISVNLKVGNQGLDVMNPRINTDGDVTDTPLPEPVTDQDQKRQAFMMRILKEVSWRMNNEQLTELLK</sequence>
<evidence type="ECO:0008006" key="4">
    <source>
        <dbReference type="Google" id="ProtNLM"/>
    </source>
</evidence>
<accession>A0ABT3X346</accession>
<evidence type="ECO:0000313" key="3">
    <source>
        <dbReference type="Proteomes" id="UP001208017"/>
    </source>
</evidence>
<comment type="caution">
    <text evidence="2">The sequence shown here is derived from an EMBL/GenBank/DDBJ whole genome shotgun (WGS) entry which is preliminary data.</text>
</comment>
<reference evidence="2 3" key="1">
    <citation type="submission" date="2022-11" db="EMBL/GenBank/DDBJ databases">
        <title>Study of microbial diversity in lake waters.</title>
        <authorList>
            <person name="Zhang J."/>
        </authorList>
    </citation>
    <scope>NUCLEOTIDE SEQUENCE [LARGE SCALE GENOMIC DNA]</scope>
    <source>
        <strain evidence="2 3">DT12</strain>
    </source>
</reference>
<gene>
    <name evidence="2" type="ORF">OS242_08380</name>
</gene>
<name>A0ABT3X346_9BACL</name>
<organism evidence="2 3">
    <name type="scientific">Tumebacillus lacus</name>
    <dbReference type="NCBI Taxonomy" id="2995335"/>
    <lineage>
        <taxon>Bacteria</taxon>
        <taxon>Bacillati</taxon>
        <taxon>Bacillota</taxon>
        <taxon>Bacilli</taxon>
        <taxon>Bacillales</taxon>
        <taxon>Alicyclobacillaceae</taxon>
        <taxon>Tumebacillus</taxon>
    </lineage>
</organism>
<protein>
    <recommendedName>
        <fullName evidence="4">Lipoprotein</fullName>
    </recommendedName>
</protein>